<feature type="non-terminal residue" evidence="8">
    <location>
        <position position="1"/>
    </location>
</feature>
<dbReference type="GO" id="GO:0006954">
    <property type="term" value="P:inflammatory response"/>
    <property type="evidence" value="ECO:0007669"/>
    <property type="project" value="UniProtKB-KW"/>
</dbReference>
<dbReference type="SUPFAM" id="SSF47986">
    <property type="entry name" value="DEATH domain"/>
    <property type="match status" value="1"/>
</dbReference>
<dbReference type="PANTHER" id="PTHR46985">
    <property type="entry name" value="NACHT, LRR AND PYD DOMAINS-CONTAINING PROTEIN 1"/>
    <property type="match status" value="1"/>
</dbReference>
<dbReference type="PROSITE" id="PS50209">
    <property type="entry name" value="CARD"/>
    <property type="match status" value="1"/>
</dbReference>
<evidence type="ECO:0000256" key="5">
    <source>
        <dbReference type="ARBA" id="ARBA00023198"/>
    </source>
</evidence>
<keyword evidence="4" id="KW-0391">Immunity</keyword>
<dbReference type="InterPro" id="IPR001315">
    <property type="entry name" value="CARD"/>
</dbReference>
<dbReference type="Gene3D" id="1.10.533.10">
    <property type="entry name" value="Death Domain, Fas"/>
    <property type="match status" value="1"/>
</dbReference>
<evidence type="ECO:0000313" key="8">
    <source>
        <dbReference type="EMBL" id="NXL85921.1"/>
    </source>
</evidence>
<dbReference type="AlphaFoldDB" id="A0A7L0W3B5"/>
<dbReference type="InterPro" id="IPR051249">
    <property type="entry name" value="NLRP_Inflammasome"/>
</dbReference>
<organism evidence="8 9">
    <name type="scientific">Alectura lathami</name>
    <name type="common">Australian brush turkey</name>
    <dbReference type="NCBI Taxonomy" id="81907"/>
    <lineage>
        <taxon>Eukaryota</taxon>
        <taxon>Metazoa</taxon>
        <taxon>Chordata</taxon>
        <taxon>Craniata</taxon>
        <taxon>Vertebrata</taxon>
        <taxon>Euteleostomi</taxon>
        <taxon>Archelosauria</taxon>
        <taxon>Archosauria</taxon>
        <taxon>Dinosauria</taxon>
        <taxon>Saurischia</taxon>
        <taxon>Theropoda</taxon>
        <taxon>Coelurosauria</taxon>
        <taxon>Aves</taxon>
        <taxon>Neognathae</taxon>
        <taxon>Galloanserae</taxon>
        <taxon>Galliformes</taxon>
        <taxon>Megapodiidae</taxon>
        <taxon>Alectura</taxon>
    </lineage>
</organism>
<dbReference type="EMBL" id="VXAV01002981">
    <property type="protein sequence ID" value="NXL85921.1"/>
    <property type="molecule type" value="Genomic_DNA"/>
</dbReference>
<protein>
    <submittedName>
        <fullName evidence="8">CARD8 protein</fullName>
    </submittedName>
</protein>
<dbReference type="Pfam" id="PF23679">
    <property type="entry name" value="UPA-FIIND"/>
    <property type="match status" value="1"/>
</dbReference>
<proteinExistence type="predicted"/>
<dbReference type="GO" id="GO:0042981">
    <property type="term" value="P:regulation of apoptotic process"/>
    <property type="evidence" value="ECO:0007669"/>
    <property type="project" value="InterPro"/>
</dbReference>
<comment type="caution">
    <text evidence="8">The sequence shown here is derived from an EMBL/GenBank/DDBJ whole genome shotgun (WGS) entry which is preliminary data.</text>
</comment>
<keyword evidence="2" id="KW-0963">Cytoplasm</keyword>
<accession>A0A7L0W3B5</accession>
<evidence type="ECO:0000256" key="2">
    <source>
        <dbReference type="ARBA" id="ARBA00022490"/>
    </source>
</evidence>
<evidence type="ECO:0000256" key="1">
    <source>
        <dbReference type="ARBA" id="ARBA00004514"/>
    </source>
</evidence>
<sequence length="385" mass="43957">QEVQECLQPGMSAEVRSCHCMREDLQEVKPQIEPYPLTDQVLYKANLPGPGIFWCSKTGLGFEVESAVSVVYRHDTWSTHLSEADQKALVPVGPLFNIWALPGAVQAVHLPHFICLADVDTSECSIAHFQHQKMTLQKPTEVVAFSAVLKNPSFSLLGVVWRRLRSTISLPMHSLVLIFQQLSAANTTLHLYLIPDDSSVKQAIEKQEMSWNSKLIPKPPPFRPLFFGCRYQVSSTSHVVIQPEPHLPFCYKSPKEQQFFVEIYIRNMAEEIELLMTDGRDDTVIWRASLRSGRMRLWCLLGAAFVKKHKTELCSRMGQLPSILLHLRNADVINSDEEEEVQAQTTKHSRNKFLLDLAEKKGIKVQEKLYEILKMKDPYLVQHLE</sequence>
<evidence type="ECO:0000256" key="3">
    <source>
        <dbReference type="ARBA" id="ARBA00022588"/>
    </source>
</evidence>
<dbReference type="OrthoDB" id="428577at2759"/>
<dbReference type="CDD" id="cd01671">
    <property type="entry name" value="CARD"/>
    <property type="match status" value="1"/>
</dbReference>
<dbReference type="GO" id="GO:0061702">
    <property type="term" value="C:canonical inflammasome complex"/>
    <property type="evidence" value="ECO:0007669"/>
    <property type="project" value="TreeGrafter"/>
</dbReference>
<dbReference type="Proteomes" id="UP000562322">
    <property type="component" value="Unassembled WGS sequence"/>
</dbReference>
<gene>
    <name evidence="8" type="primary">Card8_0</name>
    <name evidence="8" type="ORF">ALELAT_R11247</name>
</gene>
<feature type="domain" description="FIIND" evidence="7">
    <location>
        <begin position="24"/>
        <end position="304"/>
    </location>
</feature>
<evidence type="ECO:0000259" key="6">
    <source>
        <dbReference type="PROSITE" id="PS50209"/>
    </source>
</evidence>
<dbReference type="GO" id="GO:0045087">
    <property type="term" value="P:innate immune response"/>
    <property type="evidence" value="ECO:0007669"/>
    <property type="project" value="UniProtKB-KW"/>
</dbReference>
<reference evidence="8 9" key="1">
    <citation type="submission" date="2019-09" db="EMBL/GenBank/DDBJ databases">
        <title>Bird 10,000 Genomes (B10K) Project - Family phase.</title>
        <authorList>
            <person name="Zhang G."/>
        </authorList>
    </citation>
    <scope>NUCLEOTIDE SEQUENCE [LARGE SCALE GENOMIC DNA]</scope>
    <source>
        <strain evidence="8">B10K-DU-001-39</strain>
        <tissue evidence="8">Muscle</tissue>
    </source>
</reference>
<comment type="subcellular location">
    <subcellularLocation>
        <location evidence="1">Cytoplasm</location>
        <location evidence="1">Cytosol</location>
    </subcellularLocation>
</comment>
<dbReference type="InterPro" id="IPR011029">
    <property type="entry name" value="DEATH-like_dom_sf"/>
</dbReference>
<evidence type="ECO:0000259" key="7">
    <source>
        <dbReference type="PROSITE" id="PS51830"/>
    </source>
</evidence>
<dbReference type="Pfam" id="PF13553">
    <property type="entry name" value="FIIND"/>
    <property type="match status" value="1"/>
</dbReference>
<evidence type="ECO:0000256" key="4">
    <source>
        <dbReference type="ARBA" id="ARBA00022859"/>
    </source>
</evidence>
<keyword evidence="3" id="KW-0399">Innate immunity</keyword>
<dbReference type="InterPro" id="IPR025307">
    <property type="entry name" value="FIIND_dom"/>
</dbReference>
<name>A0A7L0W3B5_ALELA</name>
<dbReference type="PROSITE" id="PS51830">
    <property type="entry name" value="FIIND"/>
    <property type="match status" value="1"/>
</dbReference>
<dbReference type="PANTHER" id="PTHR46985:SF4">
    <property type="entry name" value="CASPASE RECRUITMENT DOMAIN-CONTAINING PROTEIN 8"/>
    <property type="match status" value="1"/>
</dbReference>
<feature type="non-terminal residue" evidence="8">
    <location>
        <position position="385"/>
    </location>
</feature>
<evidence type="ECO:0000313" key="9">
    <source>
        <dbReference type="Proteomes" id="UP000562322"/>
    </source>
</evidence>
<keyword evidence="9" id="KW-1185">Reference proteome</keyword>
<dbReference type="Pfam" id="PF00619">
    <property type="entry name" value="CARD"/>
    <property type="match status" value="1"/>
</dbReference>
<keyword evidence="5" id="KW-0395">Inflammatory response</keyword>
<feature type="domain" description="CARD" evidence="6">
    <location>
        <begin position="305"/>
        <end position="385"/>
    </location>
</feature>